<dbReference type="EMBL" id="CABFVH010000001">
    <property type="protein sequence ID" value="VUF10510.1"/>
    <property type="molecule type" value="Genomic_DNA"/>
</dbReference>
<reference evidence="8" key="2">
    <citation type="journal article" date="2021" name="Front. Microbiol.">
        <title>Comprehensive Comparative Genomics and Phenotyping of Methylobacterium Species.</title>
        <authorList>
            <person name="Alessa O."/>
            <person name="Ogura Y."/>
            <person name="Fujitani Y."/>
            <person name="Takami H."/>
            <person name="Hayashi T."/>
            <person name="Sahin N."/>
            <person name="Tani A."/>
        </authorList>
    </citation>
    <scope>NUCLEOTIDE SEQUENCE</scope>
    <source>
        <strain evidence="8">DSM 22415</strain>
    </source>
</reference>
<protein>
    <submittedName>
        <fullName evidence="9">Purine ribonucleoside efflux pump NepI</fullName>
    </submittedName>
</protein>
<evidence type="ECO:0000313" key="11">
    <source>
        <dbReference type="Proteomes" id="UP001055303"/>
    </source>
</evidence>
<evidence type="ECO:0000256" key="6">
    <source>
        <dbReference type="SAM" id="Phobius"/>
    </source>
</evidence>
<dbReference type="GO" id="GO:0022857">
    <property type="term" value="F:transmembrane transporter activity"/>
    <property type="evidence" value="ECO:0007669"/>
    <property type="project" value="InterPro"/>
</dbReference>
<reference evidence="8" key="3">
    <citation type="submission" date="2021-08" db="EMBL/GenBank/DDBJ databases">
        <authorList>
            <person name="Tani A."/>
            <person name="Ola A."/>
            <person name="Ogura Y."/>
            <person name="Katsura K."/>
            <person name="Hayashi T."/>
        </authorList>
    </citation>
    <scope>NUCLEOTIDE SEQUENCE</scope>
    <source>
        <strain evidence="8">DSM 22415</strain>
    </source>
</reference>
<keyword evidence="11" id="KW-1185">Reference proteome</keyword>
<organism evidence="9 10">
    <name type="scientific">Methylobacterium dankookense</name>
    <dbReference type="NCBI Taxonomy" id="560405"/>
    <lineage>
        <taxon>Bacteria</taxon>
        <taxon>Pseudomonadati</taxon>
        <taxon>Pseudomonadota</taxon>
        <taxon>Alphaproteobacteria</taxon>
        <taxon>Hyphomicrobiales</taxon>
        <taxon>Methylobacteriaceae</taxon>
        <taxon>Methylobacterium</taxon>
    </lineage>
</organism>
<dbReference type="SUPFAM" id="SSF103473">
    <property type="entry name" value="MFS general substrate transporter"/>
    <property type="match status" value="1"/>
</dbReference>
<evidence type="ECO:0000256" key="5">
    <source>
        <dbReference type="ARBA" id="ARBA00023136"/>
    </source>
</evidence>
<dbReference type="InterPro" id="IPR050189">
    <property type="entry name" value="MFS_Efflux_Transporters"/>
</dbReference>
<comment type="subcellular location">
    <subcellularLocation>
        <location evidence="1">Cell membrane</location>
        <topology evidence="1">Multi-pass membrane protein</topology>
    </subcellularLocation>
</comment>
<dbReference type="Proteomes" id="UP000401717">
    <property type="component" value="Unassembled WGS sequence"/>
</dbReference>
<feature type="transmembrane region" description="Helical" evidence="6">
    <location>
        <begin position="259"/>
        <end position="281"/>
    </location>
</feature>
<dbReference type="InterPro" id="IPR036259">
    <property type="entry name" value="MFS_trans_sf"/>
</dbReference>
<feature type="transmembrane region" description="Helical" evidence="6">
    <location>
        <begin position="315"/>
        <end position="338"/>
    </location>
</feature>
<dbReference type="PANTHER" id="PTHR43124">
    <property type="entry name" value="PURINE EFFLUX PUMP PBUE"/>
    <property type="match status" value="1"/>
</dbReference>
<keyword evidence="5 6" id="KW-0472">Membrane</keyword>
<evidence type="ECO:0000313" key="9">
    <source>
        <dbReference type="EMBL" id="VUF10510.1"/>
    </source>
</evidence>
<feature type="transmembrane region" description="Helical" evidence="6">
    <location>
        <begin position="226"/>
        <end position="247"/>
    </location>
</feature>
<feature type="transmembrane region" description="Helical" evidence="6">
    <location>
        <begin position="350"/>
        <end position="372"/>
    </location>
</feature>
<dbReference type="InterPro" id="IPR011701">
    <property type="entry name" value="MFS"/>
</dbReference>
<dbReference type="InterPro" id="IPR020846">
    <property type="entry name" value="MFS_dom"/>
</dbReference>
<accession>A0A564FS04</accession>
<dbReference type="CDD" id="cd17324">
    <property type="entry name" value="MFS_NepI_like"/>
    <property type="match status" value="1"/>
</dbReference>
<keyword evidence="2" id="KW-1003">Cell membrane</keyword>
<dbReference type="Proteomes" id="UP001055303">
    <property type="component" value="Unassembled WGS sequence"/>
</dbReference>
<dbReference type="EMBL" id="BPQI01000121">
    <property type="protein sequence ID" value="GJD57814.1"/>
    <property type="molecule type" value="Genomic_DNA"/>
</dbReference>
<keyword evidence="4 6" id="KW-1133">Transmembrane helix</keyword>
<feature type="transmembrane region" description="Helical" evidence="6">
    <location>
        <begin position="120"/>
        <end position="142"/>
    </location>
</feature>
<keyword evidence="3 6" id="KW-0812">Transmembrane</keyword>
<dbReference type="PROSITE" id="PS50850">
    <property type="entry name" value="MFS"/>
    <property type="match status" value="1"/>
</dbReference>
<feature type="transmembrane region" description="Helical" evidence="6">
    <location>
        <begin position="27"/>
        <end position="48"/>
    </location>
</feature>
<feature type="transmembrane region" description="Helical" evidence="6">
    <location>
        <begin position="181"/>
        <end position="205"/>
    </location>
</feature>
<feature type="transmembrane region" description="Helical" evidence="6">
    <location>
        <begin position="378"/>
        <end position="399"/>
    </location>
</feature>
<proteinExistence type="predicted"/>
<evidence type="ECO:0000256" key="4">
    <source>
        <dbReference type="ARBA" id="ARBA00022989"/>
    </source>
</evidence>
<feature type="transmembrane region" description="Helical" evidence="6">
    <location>
        <begin position="94"/>
        <end position="114"/>
    </location>
</feature>
<dbReference type="Gene3D" id="1.20.1250.20">
    <property type="entry name" value="MFS general substrate transporter like domains"/>
    <property type="match status" value="1"/>
</dbReference>
<dbReference type="AlphaFoldDB" id="A0A564FS04"/>
<evidence type="ECO:0000256" key="1">
    <source>
        <dbReference type="ARBA" id="ARBA00004651"/>
    </source>
</evidence>
<dbReference type="PANTHER" id="PTHR43124:SF5">
    <property type="entry name" value="PURINE RIBONUCLEOSIDE EFFLUX PUMP NEPI"/>
    <property type="match status" value="1"/>
</dbReference>
<sequence length="408" mass="41970">MTADTNSICVGQARFARDAGTLPAKGWSAVFAMSLCAATLVASEFMPVSLLTPIATDLHLTEGQAGQAIAVSGLFAVLTSLFIAPATPRLDRRALLLGLTVLMLVSGLAVAFAPNAAVFLGGRALVGMVIGGFWSLSAATVMRLVPAEDVPRGLAILNGGNAMATTVAAPLGSFLGQYIGWRGAFFCVVPVAAVTFAWLSLTLPAMPNRTRADAFATFKVLRRPRVPLGMLAAALFFLGQFALFTYLRPFLETVTRVDTSTLSALLLVLGISGLVGTSVIGRILQTRLYGALVAMPLAMALLAVALIGLGSSLPAAAVLLAFWGLIGTAAPVGWWTWVSKALPDDAEAGGGLMVAVVQLAITGGAALGGLLFDHAGYRATFTFSALVLVVCAVTALLSARADPAAGNH</sequence>
<dbReference type="Pfam" id="PF07690">
    <property type="entry name" value="MFS_1"/>
    <property type="match status" value="1"/>
</dbReference>
<feature type="transmembrane region" description="Helical" evidence="6">
    <location>
        <begin position="288"/>
        <end position="309"/>
    </location>
</feature>
<dbReference type="GO" id="GO:0005886">
    <property type="term" value="C:plasma membrane"/>
    <property type="evidence" value="ECO:0007669"/>
    <property type="project" value="UniProtKB-SubCell"/>
</dbReference>
<feature type="transmembrane region" description="Helical" evidence="6">
    <location>
        <begin position="154"/>
        <end position="175"/>
    </location>
</feature>
<feature type="domain" description="Major facilitator superfamily (MFS) profile" evidence="7">
    <location>
        <begin position="1"/>
        <end position="402"/>
    </location>
</feature>
<reference evidence="9 10" key="1">
    <citation type="submission" date="2019-06" db="EMBL/GenBank/DDBJ databases">
        <authorList>
            <person name="Rodrigo-Torres L."/>
            <person name="Arahal R. D."/>
            <person name="Lucena T."/>
        </authorList>
    </citation>
    <scope>NUCLEOTIDE SEQUENCE [LARGE SCALE GENOMIC DNA]</scope>
    <source>
        <strain evidence="9 10">SW08-7</strain>
    </source>
</reference>
<evidence type="ECO:0000259" key="7">
    <source>
        <dbReference type="PROSITE" id="PS50850"/>
    </source>
</evidence>
<name>A0A564FS04_9HYPH</name>
<gene>
    <name evidence="9" type="primary">nepI</name>
    <name evidence="8" type="ORF">IFDJLNFL_3727</name>
    <name evidence="9" type="ORF">MTDSW087_00177</name>
</gene>
<feature type="transmembrane region" description="Helical" evidence="6">
    <location>
        <begin position="68"/>
        <end position="87"/>
    </location>
</feature>
<evidence type="ECO:0000256" key="3">
    <source>
        <dbReference type="ARBA" id="ARBA00022692"/>
    </source>
</evidence>
<evidence type="ECO:0000313" key="10">
    <source>
        <dbReference type="Proteomes" id="UP000401717"/>
    </source>
</evidence>
<evidence type="ECO:0000256" key="2">
    <source>
        <dbReference type="ARBA" id="ARBA00022475"/>
    </source>
</evidence>
<evidence type="ECO:0000313" key="8">
    <source>
        <dbReference type="EMBL" id="GJD57814.1"/>
    </source>
</evidence>